<organism evidence="1">
    <name type="scientific">marine sediment metagenome</name>
    <dbReference type="NCBI Taxonomy" id="412755"/>
    <lineage>
        <taxon>unclassified sequences</taxon>
        <taxon>metagenomes</taxon>
        <taxon>ecological metagenomes</taxon>
    </lineage>
</organism>
<accession>A0A0F9H9B4</accession>
<protein>
    <submittedName>
        <fullName evidence="1">Uncharacterized protein</fullName>
    </submittedName>
</protein>
<dbReference type="AlphaFoldDB" id="A0A0F9H9B4"/>
<gene>
    <name evidence="1" type="ORF">LCGC14_1812800</name>
</gene>
<sequence>MPGRDLTSGMVTGLEAGTVRPVLLGRFDILTDPLVAWTGHGTFAPTSTGDAALDGQTFFGMAPFMELSDVKEDQGIGGPTTITISGHDLDEELLRQIIRDKRQWRGRKAWLWLGLLNADEATVIANPARIKTGVMTAMITNRSGEESTVTVTLDQDLGRARGSLFRWLDHTRIFAADTWSTFIVQLSNQPGGLTDQNMFNFDEDVPPGTDRP</sequence>
<evidence type="ECO:0000313" key="1">
    <source>
        <dbReference type="EMBL" id="KKL99601.1"/>
    </source>
</evidence>
<reference evidence="1" key="1">
    <citation type="journal article" date="2015" name="Nature">
        <title>Complex archaea that bridge the gap between prokaryotes and eukaryotes.</title>
        <authorList>
            <person name="Spang A."/>
            <person name="Saw J.H."/>
            <person name="Jorgensen S.L."/>
            <person name="Zaremba-Niedzwiedzka K."/>
            <person name="Martijn J."/>
            <person name="Lind A.E."/>
            <person name="van Eijk R."/>
            <person name="Schleper C."/>
            <person name="Guy L."/>
            <person name="Ettema T.J."/>
        </authorList>
    </citation>
    <scope>NUCLEOTIDE SEQUENCE</scope>
</reference>
<name>A0A0F9H9B4_9ZZZZ</name>
<comment type="caution">
    <text evidence="1">The sequence shown here is derived from an EMBL/GenBank/DDBJ whole genome shotgun (WGS) entry which is preliminary data.</text>
</comment>
<proteinExistence type="predicted"/>
<dbReference type="EMBL" id="LAZR01017637">
    <property type="protein sequence ID" value="KKL99601.1"/>
    <property type="molecule type" value="Genomic_DNA"/>
</dbReference>